<dbReference type="InterPro" id="IPR017907">
    <property type="entry name" value="Znf_RING_CS"/>
</dbReference>
<dbReference type="PROSITE" id="PS00518">
    <property type="entry name" value="ZF_RING_1"/>
    <property type="match status" value="1"/>
</dbReference>
<proteinExistence type="predicted"/>
<dbReference type="PROSITE" id="PS50089">
    <property type="entry name" value="ZF_RING_2"/>
    <property type="match status" value="1"/>
</dbReference>
<dbReference type="InterPro" id="IPR013083">
    <property type="entry name" value="Znf_RING/FYVE/PHD"/>
</dbReference>
<gene>
    <name evidence="7" type="ORF">KFE25_000715</name>
</gene>
<feature type="region of interest" description="Disordered" evidence="5">
    <location>
        <begin position="364"/>
        <end position="389"/>
    </location>
</feature>
<reference evidence="7" key="1">
    <citation type="submission" date="2021-05" db="EMBL/GenBank/DDBJ databases">
        <title>The genome of the haptophyte Pavlova lutheri (Diacronema luteri, Pavlovales) - a model for lipid biosynthesis in eukaryotic algae.</title>
        <authorList>
            <person name="Hulatt C.J."/>
            <person name="Posewitz M.C."/>
        </authorList>
    </citation>
    <scope>NUCLEOTIDE SEQUENCE</scope>
    <source>
        <strain evidence="7">NIVA-4/92</strain>
    </source>
</reference>
<dbReference type="GO" id="GO:0005634">
    <property type="term" value="C:nucleus"/>
    <property type="evidence" value="ECO:0007669"/>
    <property type="project" value="TreeGrafter"/>
</dbReference>
<dbReference type="AlphaFoldDB" id="A0A8J5XP56"/>
<dbReference type="GO" id="GO:0008270">
    <property type="term" value="F:zinc ion binding"/>
    <property type="evidence" value="ECO:0007669"/>
    <property type="project" value="UniProtKB-KW"/>
</dbReference>
<dbReference type="GO" id="GO:0061630">
    <property type="term" value="F:ubiquitin protein ligase activity"/>
    <property type="evidence" value="ECO:0007669"/>
    <property type="project" value="TreeGrafter"/>
</dbReference>
<dbReference type="InterPro" id="IPR001841">
    <property type="entry name" value="Znf_RING"/>
</dbReference>
<keyword evidence="8" id="KW-1185">Reference proteome</keyword>
<dbReference type="OrthoDB" id="10250478at2759"/>
<accession>A0A8J5XP56</accession>
<dbReference type="Proteomes" id="UP000751190">
    <property type="component" value="Unassembled WGS sequence"/>
</dbReference>
<evidence type="ECO:0000313" key="7">
    <source>
        <dbReference type="EMBL" id="KAG8467399.1"/>
    </source>
</evidence>
<protein>
    <recommendedName>
        <fullName evidence="6">RING-type domain-containing protein</fullName>
    </recommendedName>
</protein>
<dbReference type="PANTHER" id="PTHR45943">
    <property type="entry name" value="E3 UBIQUITIN-PROTEIN LIGASE MYCBP2"/>
    <property type="match status" value="1"/>
</dbReference>
<evidence type="ECO:0000256" key="4">
    <source>
        <dbReference type="PROSITE-ProRule" id="PRU00175"/>
    </source>
</evidence>
<feature type="domain" description="RING-type" evidence="6">
    <location>
        <begin position="517"/>
        <end position="568"/>
    </location>
</feature>
<dbReference type="Gene3D" id="3.30.40.10">
    <property type="entry name" value="Zinc/RING finger domain, C3HC4 (zinc finger)"/>
    <property type="match status" value="2"/>
</dbReference>
<comment type="caution">
    <text evidence="7">The sequence shown here is derived from an EMBL/GenBank/DDBJ whole genome shotgun (WGS) entry which is preliminary data.</text>
</comment>
<dbReference type="EMBL" id="JAGTXO010000006">
    <property type="protein sequence ID" value="KAG8467399.1"/>
    <property type="molecule type" value="Genomic_DNA"/>
</dbReference>
<keyword evidence="1" id="KW-0479">Metal-binding</keyword>
<evidence type="ECO:0000256" key="5">
    <source>
        <dbReference type="SAM" id="MobiDB-lite"/>
    </source>
</evidence>
<evidence type="ECO:0000256" key="2">
    <source>
        <dbReference type="ARBA" id="ARBA00022771"/>
    </source>
</evidence>
<sequence length="750" mass="81017">MPIAAGPVESLDLCVSCASPASQGGAPDASSDLDLSPLMASPGRVVNFTDSNFARALQRRELAAQNPTYDADRSLAMMMNISEEDGFKAEAGDNLVRVLFTCRLCGLSCGMRGTVAVDECAHHVCVGCMRAHVLASLSQLDGPAQVGCPLAQCMAHLSIAEIRRFAGAGAYDGFVDRRLQQHMAETASGTERFVRCPACAVSASVQPVTPREALRRARSEAPARGADGAPLITPHRVHFVNHRFRCTACAADFCGACGNSPYHLGHTCEQWAEAKRAPHCRFCEVVLPRECACAAEPEPAVPPAVGEGGALAALAQLPPRLVQPAVRHAAPRARQPLRHAAFSAAKRFVLPRVWLRVARPHAREPLGGADANREERERPPQSAAHQRAHCAGREAVVVDRALAPRHRAAAEPLARPVDAAKRPVPLQRRPAPEPPVERASTLAVRCRRVMGGERSWQTCCAAECVERGADACLRVLACGHPCCGVRGEAEADCLGCLRPECAQLGARSSAECADDLCAICWSEPLVAAPSVRLGCSHVIHLHCLRERLRQRWAGRAVNFEFKHCPLCKASVTHAALAELLAPHDDGEKALRSRALERLHYDGLDKAFEVMNEAGSYYKRPVEFALSRYVYYECYRCKLPYYGGLAACAVDLDRRAEAYDPREQVCGGCSAADGAPNTRCGVHGRDYIEYKCRFCCNVASWYCWGNTHFCGACHDEASTVQPKACTCGKPHPPNGVEFARGCALCHATAAF</sequence>
<dbReference type="GO" id="GO:0005886">
    <property type="term" value="C:plasma membrane"/>
    <property type="evidence" value="ECO:0007669"/>
    <property type="project" value="TreeGrafter"/>
</dbReference>
<keyword evidence="3" id="KW-0862">Zinc</keyword>
<name>A0A8J5XP56_DIALT</name>
<dbReference type="SUPFAM" id="SSF57850">
    <property type="entry name" value="RING/U-box"/>
    <property type="match status" value="2"/>
</dbReference>
<evidence type="ECO:0000259" key="6">
    <source>
        <dbReference type="PROSITE" id="PS50089"/>
    </source>
</evidence>
<evidence type="ECO:0000313" key="8">
    <source>
        <dbReference type="Proteomes" id="UP000751190"/>
    </source>
</evidence>
<dbReference type="SMART" id="SM00184">
    <property type="entry name" value="RING"/>
    <property type="match status" value="2"/>
</dbReference>
<organism evidence="7 8">
    <name type="scientific">Diacronema lutheri</name>
    <name type="common">Unicellular marine alga</name>
    <name type="synonym">Monochrysis lutheri</name>
    <dbReference type="NCBI Taxonomy" id="2081491"/>
    <lineage>
        <taxon>Eukaryota</taxon>
        <taxon>Haptista</taxon>
        <taxon>Haptophyta</taxon>
        <taxon>Pavlovophyceae</taxon>
        <taxon>Pavlovales</taxon>
        <taxon>Pavlovaceae</taxon>
        <taxon>Diacronema</taxon>
    </lineage>
</organism>
<keyword evidence="2 4" id="KW-0863">Zinc-finger</keyword>
<evidence type="ECO:0000256" key="3">
    <source>
        <dbReference type="ARBA" id="ARBA00022833"/>
    </source>
</evidence>
<dbReference type="PANTHER" id="PTHR45943:SF2">
    <property type="entry name" value="RING-TYPE DOMAIN-CONTAINING PROTEIN"/>
    <property type="match status" value="1"/>
</dbReference>
<evidence type="ECO:0000256" key="1">
    <source>
        <dbReference type="ARBA" id="ARBA00022723"/>
    </source>
</evidence>